<organism evidence="4 5">
    <name type="scientific">Streptomyces synnematoformans</name>
    <dbReference type="NCBI Taxonomy" id="415721"/>
    <lineage>
        <taxon>Bacteria</taxon>
        <taxon>Bacillati</taxon>
        <taxon>Actinomycetota</taxon>
        <taxon>Actinomycetes</taxon>
        <taxon>Kitasatosporales</taxon>
        <taxon>Streptomycetaceae</taxon>
        <taxon>Streptomyces</taxon>
    </lineage>
</organism>
<keyword evidence="5" id="KW-1185">Reference proteome</keyword>
<dbReference type="Pfam" id="PF11716">
    <property type="entry name" value="MDMPI_N"/>
    <property type="match status" value="1"/>
</dbReference>
<feature type="domain" description="Mycothiol-dependent maleylpyruvate isomerase metal-binding" evidence="3">
    <location>
        <begin position="176"/>
        <end position="291"/>
    </location>
</feature>
<dbReference type="Gene3D" id="3.30.530.20">
    <property type="match status" value="1"/>
</dbReference>
<dbReference type="NCBIfam" id="TIGR03086">
    <property type="entry name" value="TIGR03086 family metal-binding protein"/>
    <property type="match status" value="1"/>
</dbReference>
<dbReference type="RefSeq" id="WP_344292317.1">
    <property type="nucleotide sequence ID" value="NZ_BAAAPF010000210.1"/>
</dbReference>
<comment type="caution">
    <text evidence="4">The sequence shown here is derived from an EMBL/GenBank/DDBJ whole genome shotgun (WGS) entry which is preliminary data.</text>
</comment>
<dbReference type="EMBL" id="BAAAPF010000210">
    <property type="protein sequence ID" value="GAA2139603.1"/>
    <property type="molecule type" value="Genomic_DNA"/>
</dbReference>
<dbReference type="InterPro" id="IPR017520">
    <property type="entry name" value="CHP03086"/>
</dbReference>
<dbReference type="InterPro" id="IPR017517">
    <property type="entry name" value="Maleyloyr_isom"/>
</dbReference>
<protein>
    <recommendedName>
        <fullName evidence="6">TIGR03086 family protein</fullName>
    </recommendedName>
</protein>
<sequence>MSTTPAGRRNETGIAVDPVLPTIVITREFEAPPARVFRAHTDPGLVVQWLGPRGLRMEIDRYDARTGGSYRYLHRDDDGNEYAFHGVFHEVRPVERIVQTFTYEGMPDSVSLETAVFEDLGGRTRLTATSLMDSVEARDGMIAGGAETGIREGYERLDELFDAGAEAVSAADEHRRVAGTFTARVRGVPAGAWDRPAPCEGWVARDVVRHLVEWFPAFLKTGTGIELPAGPSVDEDPVAAWQVHSDGVQALLDDPATAGRTLSHPQIGDVPLDQAVDRFYTADVFMHTWDLSRATGQDERLDADKCAALLEGMLPMDEVLRGSGQYGPRVEVPESADVQTRLLAFIGRTPSTTRR</sequence>
<name>A0ABP5L1W7_9ACTN</name>
<dbReference type="SUPFAM" id="SSF55961">
    <property type="entry name" value="Bet v1-like"/>
    <property type="match status" value="1"/>
</dbReference>
<dbReference type="InterPro" id="IPR013538">
    <property type="entry name" value="ASHA1/2-like_C"/>
</dbReference>
<evidence type="ECO:0008006" key="6">
    <source>
        <dbReference type="Google" id="ProtNLM"/>
    </source>
</evidence>
<evidence type="ECO:0000256" key="1">
    <source>
        <dbReference type="ARBA" id="ARBA00006817"/>
    </source>
</evidence>
<comment type="similarity">
    <text evidence="1">Belongs to the AHA1 family.</text>
</comment>
<reference evidence="5" key="1">
    <citation type="journal article" date="2019" name="Int. J. Syst. Evol. Microbiol.">
        <title>The Global Catalogue of Microorganisms (GCM) 10K type strain sequencing project: providing services to taxonomists for standard genome sequencing and annotation.</title>
        <authorList>
            <consortium name="The Broad Institute Genomics Platform"/>
            <consortium name="The Broad Institute Genome Sequencing Center for Infectious Disease"/>
            <person name="Wu L."/>
            <person name="Ma J."/>
        </authorList>
    </citation>
    <scope>NUCLEOTIDE SEQUENCE [LARGE SCALE GENOMIC DNA]</scope>
    <source>
        <strain evidence="5">JCM 15481</strain>
    </source>
</reference>
<evidence type="ECO:0000259" key="2">
    <source>
        <dbReference type="Pfam" id="PF08327"/>
    </source>
</evidence>
<dbReference type="SUPFAM" id="SSF109854">
    <property type="entry name" value="DinB/YfiT-like putative metalloenzymes"/>
    <property type="match status" value="1"/>
</dbReference>
<evidence type="ECO:0000313" key="4">
    <source>
        <dbReference type="EMBL" id="GAA2139603.1"/>
    </source>
</evidence>
<dbReference type="Pfam" id="PF08327">
    <property type="entry name" value="AHSA1"/>
    <property type="match status" value="1"/>
</dbReference>
<dbReference type="InterPro" id="IPR023393">
    <property type="entry name" value="START-like_dom_sf"/>
</dbReference>
<dbReference type="InterPro" id="IPR034660">
    <property type="entry name" value="DinB/YfiT-like"/>
</dbReference>
<evidence type="ECO:0000313" key="5">
    <source>
        <dbReference type="Proteomes" id="UP001500443"/>
    </source>
</evidence>
<dbReference type="NCBIfam" id="TIGR03083">
    <property type="entry name" value="maleylpyruvate isomerase family mycothiol-dependent enzyme"/>
    <property type="match status" value="1"/>
</dbReference>
<proteinExistence type="inferred from homology"/>
<dbReference type="InterPro" id="IPR024344">
    <property type="entry name" value="MDMPI_metal-binding"/>
</dbReference>
<dbReference type="CDD" id="cd07826">
    <property type="entry name" value="SRPBCC_CalC_Aha1-like_9"/>
    <property type="match status" value="1"/>
</dbReference>
<dbReference type="Proteomes" id="UP001500443">
    <property type="component" value="Unassembled WGS sequence"/>
</dbReference>
<feature type="domain" description="Activator of Hsp90 ATPase homologue 1/2-like C-terminal" evidence="2">
    <location>
        <begin position="31"/>
        <end position="161"/>
    </location>
</feature>
<gene>
    <name evidence="4" type="ORF">GCM10009802_49600</name>
</gene>
<evidence type="ECO:0000259" key="3">
    <source>
        <dbReference type="Pfam" id="PF11716"/>
    </source>
</evidence>
<accession>A0ABP5L1W7</accession>